<comment type="caution">
    <text evidence="2">The sequence shown here is derived from an EMBL/GenBank/DDBJ whole genome shotgun (WGS) entry which is preliminary data.</text>
</comment>
<dbReference type="EMBL" id="UAVR01000003">
    <property type="protein sequence ID" value="SQA87677.1"/>
    <property type="molecule type" value="Genomic_DNA"/>
</dbReference>
<reference evidence="1 3" key="1">
    <citation type="submission" date="2017-02" db="EMBL/GenBank/DDBJ databases">
        <authorList>
            <person name="Varghese N."/>
            <person name="Submissions S."/>
        </authorList>
    </citation>
    <scope>NUCLEOTIDE SEQUENCE [LARGE SCALE GENOMIC DNA]</scope>
    <source>
        <strain evidence="1 3">DSM 16775</strain>
    </source>
</reference>
<protein>
    <recommendedName>
        <fullName evidence="5">Bacteriocin</fullName>
    </recommendedName>
</protein>
<accession>A0AAX2IGZ3</accession>
<dbReference type="Proteomes" id="UP000190669">
    <property type="component" value="Unassembled WGS sequence"/>
</dbReference>
<reference evidence="2 4" key="2">
    <citation type="submission" date="2018-06" db="EMBL/GenBank/DDBJ databases">
        <authorList>
            <consortium name="Pathogen Informatics"/>
            <person name="Doyle S."/>
        </authorList>
    </citation>
    <scope>NUCLEOTIDE SEQUENCE [LARGE SCALE GENOMIC DNA]</scope>
    <source>
        <strain evidence="2 4">NCTC11212</strain>
    </source>
</reference>
<evidence type="ECO:0000313" key="4">
    <source>
        <dbReference type="Proteomes" id="UP000251937"/>
    </source>
</evidence>
<evidence type="ECO:0000313" key="2">
    <source>
        <dbReference type="EMBL" id="SQA87677.1"/>
    </source>
</evidence>
<proteinExistence type="predicted"/>
<evidence type="ECO:0000313" key="3">
    <source>
        <dbReference type="Proteomes" id="UP000190669"/>
    </source>
</evidence>
<dbReference type="AlphaFoldDB" id="A0AAX2IGZ3"/>
<gene>
    <name evidence="2" type="ORF">NCTC11212_00547</name>
    <name evidence="1" type="ORF">SAMN05421800_11112</name>
</gene>
<evidence type="ECO:0008006" key="5">
    <source>
        <dbReference type="Google" id="ProtNLM"/>
    </source>
</evidence>
<evidence type="ECO:0000313" key="1">
    <source>
        <dbReference type="EMBL" id="SKB85666.1"/>
    </source>
</evidence>
<dbReference type="EMBL" id="FUZE01000011">
    <property type="protein sequence ID" value="SKB85666.1"/>
    <property type="molecule type" value="Genomic_DNA"/>
</dbReference>
<dbReference type="Proteomes" id="UP000251937">
    <property type="component" value="Unassembled WGS sequence"/>
</dbReference>
<organism evidence="2 4">
    <name type="scientific">Chryseobacterium balustinum</name>
    <dbReference type="NCBI Taxonomy" id="246"/>
    <lineage>
        <taxon>Bacteria</taxon>
        <taxon>Pseudomonadati</taxon>
        <taxon>Bacteroidota</taxon>
        <taxon>Flavobacteriia</taxon>
        <taxon>Flavobacteriales</taxon>
        <taxon>Weeksellaceae</taxon>
        <taxon>Chryseobacterium group</taxon>
        <taxon>Chryseobacterium</taxon>
    </lineage>
</organism>
<sequence length="55" mass="5991">MKKILSSKKLSRQNLMKIQGSGVGGEICCAVYCGTNECAVWTEPKVQCPFLPVCI</sequence>
<keyword evidence="3" id="KW-1185">Reference proteome</keyword>
<name>A0AAX2IGZ3_9FLAO</name>